<sequence>MSDDSFIHACAGGVGGMVAMTATYPLVGISTRAAVESSKNPEEPMFNAALKILQQEGVSGLYAGLSSSLLGIGVTNFVYYFFFEKCRESILKSKAKVAAAAATSATATIANGGALTTLESIIAGVIAGTATTVSTNPIWIVNTRQTVRVGVTETDPKAAAAATSKAVAVKRLGFLQTMQKIIREEGPLALWKGLGPALVLVINPVLQYTAFEQLKNWVVKSRLARANGGKVSLSDWDFFWLGALSKLFATGLTYPQIVIKSRQHAGSSKGASTNIWTAMVEIVQKEGIAGLYRGITSKLLQSVLTAAILFASKERVFNITKTLIAPVAAVAPVKN</sequence>
<feature type="repeat" description="Solcar" evidence="9">
    <location>
        <begin position="3"/>
        <end position="89"/>
    </location>
</feature>
<dbReference type="GO" id="GO:0044610">
    <property type="term" value="F:FMN transmembrane transporter activity"/>
    <property type="evidence" value="ECO:0007669"/>
    <property type="project" value="TreeGrafter"/>
</dbReference>
<evidence type="ECO:0000256" key="10">
    <source>
        <dbReference type="RuleBase" id="RU000488"/>
    </source>
</evidence>
<feature type="repeat" description="Solcar" evidence="9">
    <location>
        <begin position="115"/>
        <end position="217"/>
    </location>
</feature>
<feature type="transmembrane region" description="Helical" evidence="11">
    <location>
        <begin position="61"/>
        <end position="82"/>
    </location>
</feature>
<evidence type="ECO:0000256" key="2">
    <source>
        <dbReference type="ARBA" id="ARBA00006375"/>
    </source>
</evidence>
<dbReference type="Pfam" id="PF00153">
    <property type="entry name" value="Mito_carr"/>
    <property type="match status" value="3"/>
</dbReference>
<dbReference type="InterPro" id="IPR018108">
    <property type="entry name" value="MCP_transmembrane"/>
</dbReference>
<dbReference type="PROSITE" id="PS50920">
    <property type="entry name" value="SOLCAR"/>
    <property type="match status" value="3"/>
</dbReference>
<dbReference type="Proteomes" id="UP000306050">
    <property type="component" value="Chromosome SGRAM_22"/>
</dbReference>
<keyword evidence="6 11" id="KW-1133">Transmembrane helix</keyword>
<keyword evidence="4 9" id="KW-0812">Transmembrane</keyword>
<evidence type="ECO:0000256" key="4">
    <source>
        <dbReference type="ARBA" id="ARBA00022692"/>
    </source>
</evidence>
<evidence type="ECO:0000256" key="7">
    <source>
        <dbReference type="ARBA" id="ARBA00023136"/>
    </source>
</evidence>
<keyword evidence="3 10" id="KW-0813">Transport</keyword>
<dbReference type="GO" id="GO:0005778">
    <property type="term" value="C:peroxisomal membrane"/>
    <property type="evidence" value="ECO:0007669"/>
    <property type="project" value="UniProtKB-SubCell"/>
</dbReference>
<dbReference type="OrthoDB" id="2019556at2759"/>
<dbReference type="SUPFAM" id="SSF103506">
    <property type="entry name" value="Mitochondrial carrier"/>
    <property type="match status" value="1"/>
</dbReference>
<evidence type="ECO:0000256" key="11">
    <source>
        <dbReference type="SAM" id="Phobius"/>
    </source>
</evidence>
<evidence type="ECO:0008006" key="14">
    <source>
        <dbReference type="Google" id="ProtNLM"/>
    </source>
</evidence>
<dbReference type="GO" id="GO:0015217">
    <property type="term" value="F:ADP transmembrane transporter activity"/>
    <property type="evidence" value="ECO:0007669"/>
    <property type="project" value="TreeGrafter"/>
</dbReference>
<keyword evidence="7 9" id="KW-0472">Membrane</keyword>
<dbReference type="RefSeq" id="XP_029739171.1">
    <property type="nucleotide sequence ID" value="XM_029884461.1"/>
</dbReference>
<keyword evidence="5" id="KW-0677">Repeat</keyword>
<feature type="repeat" description="Solcar" evidence="9">
    <location>
        <begin position="237"/>
        <end position="319"/>
    </location>
</feature>
<evidence type="ECO:0000313" key="12">
    <source>
        <dbReference type="EMBL" id="TKY87186.1"/>
    </source>
</evidence>
<gene>
    <name evidence="12" type="ORF">EX895_003863</name>
</gene>
<evidence type="ECO:0000256" key="9">
    <source>
        <dbReference type="PROSITE-ProRule" id="PRU00282"/>
    </source>
</evidence>
<evidence type="ECO:0000313" key="13">
    <source>
        <dbReference type="Proteomes" id="UP000306050"/>
    </source>
</evidence>
<dbReference type="FunFam" id="1.50.40.10:FF:000152">
    <property type="entry name" value="Mitochondrial carrier domain-containing protein"/>
    <property type="match status" value="1"/>
</dbReference>
<evidence type="ECO:0000256" key="5">
    <source>
        <dbReference type="ARBA" id="ARBA00022737"/>
    </source>
</evidence>
<evidence type="ECO:0000256" key="6">
    <source>
        <dbReference type="ARBA" id="ARBA00022989"/>
    </source>
</evidence>
<dbReference type="GO" id="GO:0015228">
    <property type="term" value="F:coenzyme A transmembrane transporter activity"/>
    <property type="evidence" value="ECO:0007669"/>
    <property type="project" value="TreeGrafter"/>
</dbReference>
<dbReference type="GO" id="GO:0051724">
    <property type="term" value="F:NAD transmembrane transporter activity"/>
    <property type="evidence" value="ECO:0007669"/>
    <property type="project" value="TreeGrafter"/>
</dbReference>
<evidence type="ECO:0000256" key="3">
    <source>
        <dbReference type="ARBA" id="ARBA00022448"/>
    </source>
</evidence>
<dbReference type="InterPro" id="IPR023395">
    <property type="entry name" value="MCP_dom_sf"/>
</dbReference>
<dbReference type="PANTHER" id="PTHR45939">
    <property type="entry name" value="PEROXISOMAL MEMBRANE PROTEIN PMP34-RELATED"/>
    <property type="match status" value="1"/>
</dbReference>
<evidence type="ECO:0000256" key="1">
    <source>
        <dbReference type="ARBA" id="ARBA00004585"/>
    </source>
</evidence>
<dbReference type="GeneID" id="40726758"/>
<dbReference type="PANTHER" id="PTHR45939:SF5">
    <property type="entry name" value="PEROXISOMAL MEMBRANE PROTEIN PMP34"/>
    <property type="match status" value="1"/>
</dbReference>
<dbReference type="GO" id="GO:0080122">
    <property type="term" value="F:AMP transmembrane transporter activity"/>
    <property type="evidence" value="ECO:0007669"/>
    <property type="project" value="TreeGrafter"/>
</dbReference>
<dbReference type="AlphaFoldDB" id="A0A4U7KSX7"/>
<organism evidence="12 13">
    <name type="scientific">Sporisorium graminicola</name>
    <dbReference type="NCBI Taxonomy" id="280036"/>
    <lineage>
        <taxon>Eukaryota</taxon>
        <taxon>Fungi</taxon>
        <taxon>Dikarya</taxon>
        <taxon>Basidiomycota</taxon>
        <taxon>Ustilaginomycotina</taxon>
        <taxon>Ustilaginomycetes</taxon>
        <taxon>Ustilaginales</taxon>
        <taxon>Ustilaginaceae</taxon>
        <taxon>Sporisorium</taxon>
    </lineage>
</organism>
<evidence type="ECO:0000256" key="8">
    <source>
        <dbReference type="ARBA" id="ARBA00023140"/>
    </source>
</evidence>
<keyword evidence="13" id="KW-1185">Reference proteome</keyword>
<reference evidence="12 13" key="1">
    <citation type="submission" date="2019-05" db="EMBL/GenBank/DDBJ databases">
        <title>Sporisorium graminicola CBS 10092 draft sequencing and annotation.</title>
        <authorList>
            <person name="Solano-Gonzalez S."/>
            <person name="Caddick M.X."/>
            <person name="Darby A."/>
        </authorList>
    </citation>
    <scope>NUCLEOTIDE SEQUENCE [LARGE SCALE GENOMIC DNA]</scope>
    <source>
        <strain evidence="12 13">CBS 10092</strain>
    </source>
</reference>
<comment type="similarity">
    <text evidence="2 10">Belongs to the mitochondrial carrier (TC 2.A.29) family.</text>
</comment>
<proteinExistence type="inferred from homology"/>
<dbReference type="GO" id="GO:0005347">
    <property type="term" value="F:ATP transmembrane transporter activity"/>
    <property type="evidence" value="ECO:0007669"/>
    <property type="project" value="TreeGrafter"/>
</dbReference>
<feature type="transmembrane region" description="Helical" evidence="11">
    <location>
        <begin position="6"/>
        <end position="27"/>
    </location>
</feature>
<dbReference type="KEGG" id="sgra:EX895_003863"/>
<comment type="caution">
    <text evidence="12">The sequence shown here is derived from an EMBL/GenBank/DDBJ whole genome shotgun (WGS) entry which is preliminary data.</text>
</comment>
<keyword evidence="8" id="KW-0576">Peroxisome</keyword>
<dbReference type="EMBL" id="SRRM01000014">
    <property type="protein sequence ID" value="TKY87186.1"/>
    <property type="molecule type" value="Genomic_DNA"/>
</dbReference>
<comment type="subcellular location">
    <subcellularLocation>
        <location evidence="1">Peroxisome membrane</location>
        <topology evidence="1">Multi-pass membrane protein</topology>
    </subcellularLocation>
</comment>
<dbReference type="InterPro" id="IPR052217">
    <property type="entry name" value="Mito/Peroxisomal_Carrier"/>
</dbReference>
<accession>A0A4U7KSX7</accession>
<protein>
    <recommendedName>
        <fullName evidence="14">Peroxisomal membrane protein PMP47B</fullName>
    </recommendedName>
</protein>
<dbReference type="Gene3D" id="1.50.40.10">
    <property type="entry name" value="Mitochondrial carrier domain"/>
    <property type="match status" value="2"/>
</dbReference>
<name>A0A4U7KSX7_9BASI</name>
<dbReference type="GO" id="GO:0015230">
    <property type="term" value="F:FAD transmembrane transporter activity"/>
    <property type="evidence" value="ECO:0007669"/>
    <property type="project" value="TreeGrafter"/>
</dbReference>